<feature type="chain" id="PRO_5011961363" description="Secreted protein" evidence="1">
    <location>
        <begin position="21"/>
        <end position="171"/>
    </location>
</feature>
<dbReference type="EMBL" id="DF977447">
    <property type="protein sequence ID" value="GAW25200.1"/>
    <property type="molecule type" value="Genomic_DNA"/>
</dbReference>
<keyword evidence="1" id="KW-0732">Signal</keyword>
<feature type="signal peptide" evidence="1">
    <location>
        <begin position="1"/>
        <end position="20"/>
    </location>
</feature>
<name>A0A1S8A664_ROSNE</name>
<organism evidence="2">
    <name type="scientific">Rosellinia necatrix</name>
    <name type="common">White root-rot fungus</name>
    <dbReference type="NCBI Taxonomy" id="77044"/>
    <lineage>
        <taxon>Eukaryota</taxon>
        <taxon>Fungi</taxon>
        <taxon>Dikarya</taxon>
        <taxon>Ascomycota</taxon>
        <taxon>Pezizomycotina</taxon>
        <taxon>Sordariomycetes</taxon>
        <taxon>Xylariomycetidae</taxon>
        <taxon>Xylariales</taxon>
        <taxon>Xylariaceae</taxon>
        <taxon>Rosellinia</taxon>
    </lineage>
</organism>
<gene>
    <name evidence="2" type="ORF">SAMD00023353_0204080</name>
</gene>
<evidence type="ECO:0000313" key="3">
    <source>
        <dbReference type="Proteomes" id="UP000054516"/>
    </source>
</evidence>
<reference evidence="2" key="1">
    <citation type="submission" date="2016-03" db="EMBL/GenBank/DDBJ databases">
        <title>Draft genome sequence of Rosellinia necatrix.</title>
        <authorList>
            <person name="Kanematsu S."/>
        </authorList>
    </citation>
    <scope>NUCLEOTIDE SEQUENCE [LARGE SCALE GENOMIC DNA]</scope>
    <source>
        <strain evidence="2">W97</strain>
    </source>
</reference>
<dbReference type="OrthoDB" id="2583188at2759"/>
<evidence type="ECO:0000313" key="2">
    <source>
        <dbReference type="EMBL" id="GAW25200.1"/>
    </source>
</evidence>
<proteinExistence type="predicted"/>
<dbReference type="AlphaFoldDB" id="A0A1S8A664"/>
<accession>A0A1S8A664</accession>
<evidence type="ECO:0008006" key="4">
    <source>
        <dbReference type="Google" id="ProtNLM"/>
    </source>
</evidence>
<dbReference type="Proteomes" id="UP000054516">
    <property type="component" value="Unassembled WGS sequence"/>
</dbReference>
<sequence length="171" mass="18254">MARSACLFLGALLLESVASAAVSKRAFTPTVKSATVIGNIADPAINRDSCGSVRIGDRAFWTCRDSQPYDGNGVPTLPLWSTSASWSNFKADGTPDLLQYGGGGSRNPYFPYTAGECNTNSAGSCSDGTRYAIWPDQPPLVTSVNGNTVTAYTWIRKTHIKGEVCMRAAQY</sequence>
<evidence type="ECO:0000256" key="1">
    <source>
        <dbReference type="SAM" id="SignalP"/>
    </source>
</evidence>
<keyword evidence="3" id="KW-1185">Reference proteome</keyword>
<protein>
    <recommendedName>
        <fullName evidence="4">Secreted protein</fullName>
    </recommendedName>
</protein>